<accession>A0A8T0HDE2</accession>
<dbReference type="Proteomes" id="UP000822688">
    <property type="component" value="Chromosome 6"/>
</dbReference>
<comment type="caution">
    <text evidence="1">The sequence shown here is derived from an EMBL/GenBank/DDBJ whole genome shotgun (WGS) entry which is preliminary data.</text>
</comment>
<evidence type="ECO:0000313" key="1">
    <source>
        <dbReference type="EMBL" id="KAG0568935.1"/>
    </source>
</evidence>
<organism evidence="1 2">
    <name type="scientific">Ceratodon purpureus</name>
    <name type="common">Fire moss</name>
    <name type="synonym">Dicranum purpureum</name>
    <dbReference type="NCBI Taxonomy" id="3225"/>
    <lineage>
        <taxon>Eukaryota</taxon>
        <taxon>Viridiplantae</taxon>
        <taxon>Streptophyta</taxon>
        <taxon>Embryophyta</taxon>
        <taxon>Bryophyta</taxon>
        <taxon>Bryophytina</taxon>
        <taxon>Bryopsida</taxon>
        <taxon>Dicranidae</taxon>
        <taxon>Pseudoditrichales</taxon>
        <taxon>Ditrichaceae</taxon>
        <taxon>Ceratodon</taxon>
    </lineage>
</organism>
<reference evidence="1 2" key="1">
    <citation type="submission" date="2020-06" db="EMBL/GenBank/DDBJ databases">
        <title>WGS assembly of Ceratodon purpureus strain R40.</title>
        <authorList>
            <person name="Carey S.B."/>
            <person name="Jenkins J."/>
            <person name="Shu S."/>
            <person name="Lovell J.T."/>
            <person name="Sreedasyam A."/>
            <person name="Maumus F."/>
            <person name="Tiley G.P."/>
            <person name="Fernandez-Pozo N."/>
            <person name="Barry K."/>
            <person name="Chen C."/>
            <person name="Wang M."/>
            <person name="Lipzen A."/>
            <person name="Daum C."/>
            <person name="Saski C.A."/>
            <person name="Payton A.C."/>
            <person name="Mcbreen J.C."/>
            <person name="Conrad R.E."/>
            <person name="Kollar L.M."/>
            <person name="Olsson S."/>
            <person name="Huttunen S."/>
            <person name="Landis J.B."/>
            <person name="Wickett N.J."/>
            <person name="Johnson M.G."/>
            <person name="Rensing S.A."/>
            <person name="Grimwood J."/>
            <person name="Schmutz J."/>
            <person name="Mcdaniel S.F."/>
        </authorList>
    </citation>
    <scope>NUCLEOTIDE SEQUENCE [LARGE SCALE GENOMIC DNA]</scope>
    <source>
        <strain evidence="1 2">R40</strain>
    </source>
</reference>
<sequence length="111" mass="12365">MDNSRPLQTMLGTFIVFTRAREEIWGPSHPDVGELGSKQRGLPFESHSGVRPVLLAKPFHPRETGCKASVVMSVSWYASSILQSLKMSRCIIRVSRIFLFGASSVKMTLDL</sequence>
<dbReference type="EMBL" id="CM026427">
    <property type="protein sequence ID" value="KAG0568935.1"/>
    <property type="molecule type" value="Genomic_DNA"/>
</dbReference>
<name>A0A8T0HDE2_CERPU</name>
<protein>
    <submittedName>
        <fullName evidence="1">Uncharacterized protein</fullName>
    </submittedName>
</protein>
<dbReference type="AlphaFoldDB" id="A0A8T0HDE2"/>
<evidence type="ECO:0000313" key="2">
    <source>
        <dbReference type="Proteomes" id="UP000822688"/>
    </source>
</evidence>
<keyword evidence="2" id="KW-1185">Reference proteome</keyword>
<gene>
    <name evidence="1" type="ORF">KC19_6G052900</name>
</gene>
<proteinExistence type="predicted"/>